<name>A0A4C1WZ20_EUMVA</name>
<comment type="caution">
    <text evidence="1">The sequence shown here is derived from an EMBL/GenBank/DDBJ whole genome shotgun (WGS) entry which is preliminary data.</text>
</comment>
<dbReference type="AlphaFoldDB" id="A0A4C1WZ20"/>
<protein>
    <submittedName>
        <fullName evidence="1">Uncharacterized protein</fullName>
    </submittedName>
</protein>
<accession>A0A4C1WZ20</accession>
<gene>
    <name evidence="1" type="ORF">EVAR_31864_1</name>
</gene>
<sequence length="96" mass="10778">MARDLGQVVSPPSVPPYTAMFSSWLPLEYLSSPEVRVTGMRTATVLQYSLNSYSTLCMSDNMRYIHQVSRILIVGLYDIGFAPFHCSQRNTESAIL</sequence>
<proteinExistence type="predicted"/>
<evidence type="ECO:0000313" key="2">
    <source>
        <dbReference type="Proteomes" id="UP000299102"/>
    </source>
</evidence>
<organism evidence="1 2">
    <name type="scientific">Eumeta variegata</name>
    <name type="common">Bagworm moth</name>
    <name type="synonym">Eumeta japonica</name>
    <dbReference type="NCBI Taxonomy" id="151549"/>
    <lineage>
        <taxon>Eukaryota</taxon>
        <taxon>Metazoa</taxon>
        <taxon>Ecdysozoa</taxon>
        <taxon>Arthropoda</taxon>
        <taxon>Hexapoda</taxon>
        <taxon>Insecta</taxon>
        <taxon>Pterygota</taxon>
        <taxon>Neoptera</taxon>
        <taxon>Endopterygota</taxon>
        <taxon>Lepidoptera</taxon>
        <taxon>Glossata</taxon>
        <taxon>Ditrysia</taxon>
        <taxon>Tineoidea</taxon>
        <taxon>Psychidae</taxon>
        <taxon>Oiketicinae</taxon>
        <taxon>Eumeta</taxon>
    </lineage>
</organism>
<evidence type="ECO:0000313" key="1">
    <source>
        <dbReference type="EMBL" id="GBP55344.1"/>
    </source>
</evidence>
<dbReference type="Proteomes" id="UP000299102">
    <property type="component" value="Unassembled WGS sequence"/>
</dbReference>
<keyword evidence="2" id="KW-1185">Reference proteome</keyword>
<dbReference type="EMBL" id="BGZK01000666">
    <property type="protein sequence ID" value="GBP55344.1"/>
    <property type="molecule type" value="Genomic_DNA"/>
</dbReference>
<reference evidence="1 2" key="1">
    <citation type="journal article" date="2019" name="Commun. Biol.">
        <title>The bagworm genome reveals a unique fibroin gene that provides high tensile strength.</title>
        <authorList>
            <person name="Kono N."/>
            <person name="Nakamura H."/>
            <person name="Ohtoshi R."/>
            <person name="Tomita M."/>
            <person name="Numata K."/>
            <person name="Arakawa K."/>
        </authorList>
    </citation>
    <scope>NUCLEOTIDE SEQUENCE [LARGE SCALE GENOMIC DNA]</scope>
</reference>